<dbReference type="STRING" id="4232.A0A251UX26"/>
<evidence type="ECO:0000313" key="4">
    <source>
        <dbReference type="Proteomes" id="UP000215914"/>
    </source>
</evidence>
<dbReference type="GO" id="GO:0072356">
    <property type="term" value="P:chromosome passenger complex localization to kinetochore"/>
    <property type="evidence" value="ECO:0000318"/>
    <property type="project" value="GO_Central"/>
</dbReference>
<dbReference type="GO" id="GO:0031267">
    <property type="term" value="F:small GTPase binding"/>
    <property type="evidence" value="ECO:0000318"/>
    <property type="project" value="GO_Central"/>
</dbReference>
<feature type="transmembrane region" description="Helical" evidence="2">
    <location>
        <begin position="27"/>
        <end position="44"/>
    </location>
</feature>
<proteinExistence type="predicted"/>
<dbReference type="PROSITE" id="PS50012">
    <property type="entry name" value="RCC1_3"/>
    <property type="match status" value="1"/>
</dbReference>
<dbReference type="InterPro" id="IPR000408">
    <property type="entry name" value="Reg_chr_condens"/>
</dbReference>
<dbReference type="PANTHER" id="PTHR46207">
    <property type="entry name" value="PROTEIN RCC2"/>
    <property type="match status" value="1"/>
</dbReference>
<keyword evidence="2" id="KW-0812">Transmembrane</keyword>
<dbReference type="InterPro" id="IPR009091">
    <property type="entry name" value="RCC1/BLIP-II"/>
</dbReference>
<organism evidence="3 4">
    <name type="scientific">Helianthus annuus</name>
    <name type="common">Common sunflower</name>
    <dbReference type="NCBI Taxonomy" id="4232"/>
    <lineage>
        <taxon>Eukaryota</taxon>
        <taxon>Viridiplantae</taxon>
        <taxon>Streptophyta</taxon>
        <taxon>Embryophyta</taxon>
        <taxon>Tracheophyta</taxon>
        <taxon>Spermatophyta</taxon>
        <taxon>Magnoliopsida</taxon>
        <taxon>eudicotyledons</taxon>
        <taxon>Gunneridae</taxon>
        <taxon>Pentapetalae</taxon>
        <taxon>asterids</taxon>
        <taxon>campanulids</taxon>
        <taxon>Asterales</taxon>
        <taxon>Asteraceae</taxon>
        <taxon>Asteroideae</taxon>
        <taxon>Heliantheae alliance</taxon>
        <taxon>Heliantheae</taxon>
        <taxon>Helianthus</taxon>
    </lineage>
</organism>
<evidence type="ECO:0000256" key="1">
    <source>
        <dbReference type="PROSITE-ProRule" id="PRU00235"/>
    </source>
</evidence>
<dbReference type="InParanoid" id="A0A251UX26"/>
<dbReference type="SUPFAM" id="SSF50985">
    <property type="entry name" value="RCC1/BLIP-II"/>
    <property type="match status" value="1"/>
</dbReference>
<dbReference type="GO" id="GO:0016020">
    <property type="term" value="C:membrane"/>
    <property type="evidence" value="ECO:0000318"/>
    <property type="project" value="GO_Central"/>
</dbReference>
<sequence>MRCVRQRWWVWVEDDDVGWWPDWYHPYQIYLFVWYLCSLCLYAVKFHVFMLDLRKIFRSVLVLGFYNVLSHTVVATEDGLSFSFGWNKHGQLGTGSTKTEFELDPVRCLVTEVTKVACGADFTVWLTSDEELLDFHSMVNLDMDLTWSIILKIALLPAAISSFADETIVNMACGSNHTVAVESKGYVYT</sequence>
<dbReference type="InterPro" id="IPR028641">
    <property type="entry name" value="RCC2"/>
</dbReference>
<keyword evidence="2" id="KW-0472">Membrane</keyword>
<accession>A0A251UX26</accession>
<keyword evidence="2" id="KW-1133">Transmembrane helix</keyword>
<feature type="repeat" description="RCC1" evidence="1">
    <location>
        <begin position="79"/>
        <end position="129"/>
    </location>
</feature>
<dbReference type="Gene3D" id="2.130.10.30">
    <property type="entry name" value="Regulator of chromosome condensation 1/beta-lactamase-inhibitor protein II"/>
    <property type="match status" value="2"/>
</dbReference>
<dbReference type="Proteomes" id="UP000215914">
    <property type="component" value="Chromosome 4"/>
</dbReference>
<dbReference type="EMBL" id="CM007893">
    <property type="protein sequence ID" value="OTG27930.1"/>
    <property type="molecule type" value="Genomic_DNA"/>
</dbReference>
<keyword evidence="4" id="KW-1185">Reference proteome</keyword>
<dbReference type="PROSITE" id="PS00626">
    <property type="entry name" value="RCC1_2"/>
    <property type="match status" value="1"/>
</dbReference>
<evidence type="ECO:0000313" key="3">
    <source>
        <dbReference type="EMBL" id="OTG27930.1"/>
    </source>
</evidence>
<dbReference type="AlphaFoldDB" id="A0A251UX26"/>
<reference evidence="4" key="1">
    <citation type="journal article" date="2017" name="Nature">
        <title>The sunflower genome provides insights into oil metabolism, flowering and Asterid evolution.</title>
        <authorList>
            <person name="Badouin H."/>
            <person name="Gouzy J."/>
            <person name="Grassa C.J."/>
            <person name="Murat F."/>
            <person name="Staton S.E."/>
            <person name="Cottret L."/>
            <person name="Lelandais-Briere C."/>
            <person name="Owens G.L."/>
            <person name="Carrere S."/>
            <person name="Mayjonade B."/>
            <person name="Legrand L."/>
            <person name="Gill N."/>
            <person name="Kane N.C."/>
            <person name="Bowers J.E."/>
            <person name="Hubner S."/>
            <person name="Bellec A."/>
            <person name="Berard A."/>
            <person name="Berges H."/>
            <person name="Blanchet N."/>
            <person name="Boniface M.C."/>
            <person name="Brunel D."/>
            <person name="Catrice O."/>
            <person name="Chaidir N."/>
            <person name="Claudel C."/>
            <person name="Donnadieu C."/>
            <person name="Faraut T."/>
            <person name="Fievet G."/>
            <person name="Helmstetter N."/>
            <person name="King M."/>
            <person name="Knapp S.J."/>
            <person name="Lai Z."/>
            <person name="Le Paslier M.C."/>
            <person name="Lippi Y."/>
            <person name="Lorenzon L."/>
            <person name="Mandel J.R."/>
            <person name="Marage G."/>
            <person name="Marchand G."/>
            <person name="Marquand E."/>
            <person name="Bret-Mestries E."/>
            <person name="Morien E."/>
            <person name="Nambeesan S."/>
            <person name="Nguyen T."/>
            <person name="Pegot-Espagnet P."/>
            <person name="Pouilly N."/>
            <person name="Raftis F."/>
            <person name="Sallet E."/>
            <person name="Schiex T."/>
            <person name="Thomas J."/>
            <person name="Vandecasteele C."/>
            <person name="Vares D."/>
            <person name="Vear F."/>
            <person name="Vautrin S."/>
            <person name="Crespi M."/>
            <person name="Mangin B."/>
            <person name="Burke J.M."/>
            <person name="Salse J."/>
            <person name="Munos S."/>
            <person name="Vincourt P."/>
            <person name="Rieseberg L.H."/>
            <person name="Langlade N.B."/>
        </authorList>
    </citation>
    <scope>NUCLEOTIDE SEQUENCE [LARGE SCALE GENOMIC DNA]</scope>
    <source>
        <strain evidence="4">cv. SF193</strain>
    </source>
</reference>
<dbReference type="Pfam" id="PF00415">
    <property type="entry name" value="RCC1"/>
    <property type="match status" value="1"/>
</dbReference>
<protein>
    <submittedName>
        <fullName evidence="3">Putative regulator of chromosome condensation 1/beta-lactamase-inhibitor protein II</fullName>
    </submittedName>
</protein>
<name>A0A251UX26_HELAN</name>
<gene>
    <name evidence="3" type="ORF">HannXRQ_Chr04g0105491</name>
</gene>
<dbReference type="PANTHER" id="PTHR46207:SF1">
    <property type="entry name" value="PROTEIN RCC2"/>
    <property type="match status" value="1"/>
</dbReference>
<evidence type="ECO:0000256" key="2">
    <source>
        <dbReference type="SAM" id="Phobius"/>
    </source>
</evidence>
<dbReference type="GO" id="GO:0051987">
    <property type="term" value="P:positive regulation of attachment of spindle microtubules to kinetochore"/>
    <property type="evidence" value="ECO:0000318"/>
    <property type="project" value="GO_Central"/>
</dbReference>